<evidence type="ECO:0000313" key="2">
    <source>
        <dbReference type="Proteomes" id="UP000015104"/>
    </source>
</evidence>
<dbReference type="HOGENOM" id="CLU_2375505_0_0_1"/>
<protein>
    <submittedName>
        <fullName evidence="1">Uncharacterized protein</fullName>
    </submittedName>
</protein>
<evidence type="ECO:0000313" key="1">
    <source>
        <dbReference type="EnsemblMetazoa" id="tetur23g01440.1"/>
    </source>
</evidence>
<sequence>MPYKDRLNLTIGAFNFEFSKMFHEEDGQVIPDLRNLKELLGIIGNFGNFEITLKAAKEDRIGQAENGNDYQTGVLGMLQRRKYLKAELVKSESEV</sequence>
<organism evidence="1 2">
    <name type="scientific">Tetranychus urticae</name>
    <name type="common">Two-spotted spider mite</name>
    <dbReference type="NCBI Taxonomy" id="32264"/>
    <lineage>
        <taxon>Eukaryota</taxon>
        <taxon>Metazoa</taxon>
        <taxon>Ecdysozoa</taxon>
        <taxon>Arthropoda</taxon>
        <taxon>Chelicerata</taxon>
        <taxon>Arachnida</taxon>
        <taxon>Acari</taxon>
        <taxon>Acariformes</taxon>
        <taxon>Trombidiformes</taxon>
        <taxon>Prostigmata</taxon>
        <taxon>Eleutherengona</taxon>
        <taxon>Raphignathae</taxon>
        <taxon>Tetranychoidea</taxon>
        <taxon>Tetranychidae</taxon>
        <taxon>Tetranychus</taxon>
    </lineage>
</organism>
<dbReference type="EMBL" id="CAEY01000613">
    <property type="status" value="NOT_ANNOTATED_CDS"/>
    <property type="molecule type" value="Genomic_DNA"/>
</dbReference>
<reference evidence="1" key="2">
    <citation type="submission" date="2015-06" db="UniProtKB">
        <authorList>
            <consortium name="EnsemblMetazoa"/>
        </authorList>
    </citation>
    <scope>IDENTIFICATION</scope>
</reference>
<dbReference type="AlphaFoldDB" id="T1KVQ0"/>
<accession>T1KVQ0</accession>
<dbReference type="EnsemblMetazoa" id="tetur23g01440.1">
    <property type="protein sequence ID" value="tetur23g01440.1"/>
    <property type="gene ID" value="tetur23g01440"/>
</dbReference>
<keyword evidence="2" id="KW-1185">Reference proteome</keyword>
<dbReference type="Proteomes" id="UP000015104">
    <property type="component" value="Unassembled WGS sequence"/>
</dbReference>
<name>T1KVQ0_TETUR</name>
<proteinExistence type="predicted"/>
<reference evidence="2" key="1">
    <citation type="submission" date="2011-08" db="EMBL/GenBank/DDBJ databases">
        <authorList>
            <person name="Rombauts S."/>
        </authorList>
    </citation>
    <scope>NUCLEOTIDE SEQUENCE</scope>
    <source>
        <strain evidence="2">London</strain>
    </source>
</reference>